<dbReference type="AlphaFoldDB" id="A0A9P6FNH2"/>
<name>A0A9P6FNH2_9FUNG</name>
<evidence type="ECO:0000313" key="2">
    <source>
        <dbReference type="Proteomes" id="UP000780801"/>
    </source>
</evidence>
<accession>A0A9P6FNH2</accession>
<gene>
    <name evidence="1" type="ORF">BGW38_005655</name>
</gene>
<feature type="non-terminal residue" evidence="1">
    <location>
        <position position="1"/>
    </location>
</feature>
<reference evidence="1" key="1">
    <citation type="journal article" date="2020" name="Fungal Divers.">
        <title>Resolving the Mortierellaceae phylogeny through synthesis of multi-gene phylogenetics and phylogenomics.</title>
        <authorList>
            <person name="Vandepol N."/>
            <person name="Liber J."/>
            <person name="Desiro A."/>
            <person name="Na H."/>
            <person name="Kennedy M."/>
            <person name="Barry K."/>
            <person name="Grigoriev I.V."/>
            <person name="Miller A.N."/>
            <person name="O'Donnell K."/>
            <person name="Stajich J.E."/>
            <person name="Bonito G."/>
        </authorList>
    </citation>
    <scope>NUCLEOTIDE SEQUENCE</scope>
    <source>
        <strain evidence="1">KOD1015</strain>
    </source>
</reference>
<comment type="caution">
    <text evidence="1">The sequence shown here is derived from an EMBL/GenBank/DDBJ whole genome shotgun (WGS) entry which is preliminary data.</text>
</comment>
<dbReference type="Proteomes" id="UP000780801">
    <property type="component" value="Unassembled WGS sequence"/>
</dbReference>
<sequence>KPITQQEFYHHAKFSESPQNSPATIRRITIGPRGRVDFKRAGCGTIGRKITRKA</sequence>
<keyword evidence="2" id="KW-1185">Reference proteome</keyword>
<proteinExistence type="predicted"/>
<evidence type="ECO:0000313" key="1">
    <source>
        <dbReference type="EMBL" id="KAF9578504.1"/>
    </source>
</evidence>
<protein>
    <submittedName>
        <fullName evidence="1">Uncharacterized protein</fullName>
    </submittedName>
</protein>
<dbReference type="EMBL" id="JAABOA010003587">
    <property type="protein sequence ID" value="KAF9578504.1"/>
    <property type="molecule type" value="Genomic_DNA"/>
</dbReference>
<organism evidence="1 2">
    <name type="scientific">Lunasporangiospora selenospora</name>
    <dbReference type="NCBI Taxonomy" id="979761"/>
    <lineage>
        <taxon>Eukaryota</taxon>
        <taxon>Fungi</taxon>
        <taxon>Fungi incertae sedis</taxon>
        <taxon>Mucoromycota</taxon>
        <taxon>Mortierellomycotina</taxon>
        <taxon>Mortierellomycetes</taxon>
        <taxon>Mortierellales</taxon>
        <taxon>Mortierellaceae</taxon>
        <taxon>Lunasporangiospora</taxon>
    </lineage>
</organism>